<dbReference type="RefSeq" id="WP_124696387.1">
    <property type="nucleotide sequence ID" value="NZ_JBHUFE010000010.1"/>
</dbReference>
<evidence type="ECO:0000313" key="2">
    <source>
        <dbReference type="Proteomes" id="UP000282529"/>
    </source>
</evidence>
<reference evidence="1 2" key="1">
    <citation type="submission" date="2018-11" db="EMBL/GenBank/DDBJ databases">
        <title>Genome sequence of strain 7197.</title>
        <authorList>
            <person name="Gao J."/>
            <person name="Sun J."/>
        </authorList>
    </citation>
    <scope>NUCLEOTIDE SEQUENCE [LARGE SCALE GENOMIC DNA]</scope>
    <source>
        <strain evidence="1 2">7197</strain>
    </source>
</reference>
<dbReference type="OrthoDB" id="9773927at2"/>
<dbReference type="Proteomes" id="UP000282529">
    <property type="component" value="Unassembled WGS sequence"/>
</dbReference>
<sequence length="393" mass="45628">MGNLFALKTEVLSTEMRLLLALLAAEKTWDLPDRFPDLFRTADWEEFVKLALHHRVYPNLYPKMKNLEEDAVPAEVIGCLYAHYSRNTFQMLHLSAEMEFLDGELARRNIRALFLKGPVIAKDLYGDISLRTSCDLDLLIPMSELSGAETMLSSLGYIKDDYIHTVLNDWKWRHHHTTFTHPKKGVKVELHWRLNPAPSGEPDFEELWGRRRLSKLTSRPVAYLGKEDLFLFLVSHGARHGWSRLRWLLDIKQLLLQRPDAGKLTALLRKYRYYHVGGQALTLARGLLDAEIAGDLGRMERAPKSRAMAQAAMFYLERMVNLHSLPVPEDVASYHKRHQFALFAPVQKLVFILSFLFPYPEDAETLPLPKPLHFLYVPLRPFLWAWRKSKRFT</sequence>
<evidence type="ECO:0000313" key="1">
    <source>
        <dbReference type="EMBL" id="RQW10639.1"/>
    </source>
</evidence>
<organism evidence="1 2">
    <name type="scientific">Paenibacillus rhizophilus</name>
    <dbReference type="NCBI Taxonomy" id="1850366"/>
    <lineage>
        <taxon>Bacteria</taxon>
        <taxon>Bacillati</taxon>
        <taxon>Bacillota</taxon>
        <taxon>Bacilli</taxon>
        <taxon>Bacillales</taxon>
        <taxon>Paenibacillaceae</taxon>
        <taxon>Paenibacillus</taxon>
    </lineage>
</organism>
<keyword evidence="2" id="KW-1185">Reference proteome</keyword>
<gene>
    <name evidence="1" type="ORF">EH198_15400</name>
</gene>
<accession>A0A3N9P4F4</accession>
<protein>
    <submittedName>
        <fullName evidence="1">Renal dipeptidase</fullName>
    </submittedName>
</protein>
<proteinExistence type="predicted"/>
<dbReference type="EMBL" id="RQPI01000008">
    <property type="protein sequence ID" value="RQW10639.1"/>
    <property type="molecule type" value="Genomic_DNA"/>
</dbReference>
<dbReference type="AlphaFoldDB" id="A0A3N9P4F4"/>
<dbReference type="Pfam" id="PF14907">
    <property type="entry name" value="NTP_transf_5"/>
    <property type="match status" value="1"/>
</dbReference>
<comment type="caution">
    <text evidence="1">The sequence shown here is derived from an EMBL/GenBank/DDBJ whole genome shotgun (WGS) entry which is preliminary data.</text>
</comment>
<dbReference type="InterPro" id="IPR039498">
    <property type="entry name" value="NTP_transf_5"/>
</dbReference>
<name>A0A3N9P4F4_9BACL</name>